<evidence type="ECO:0000256" key="8">
    <source>
        <dbReference type="ARBA" id="ARBA00029447"/>
    </source>
</evidence>
<dbReference type="GO" id="GO:0007165">
    <property type="term" value="P:signal transduction"/>
    <property type="evidence" value="ECO:0007669"/>
    <property type="project" value="UniProtKB-KW"/>
</dbReference>
<feature type="domain" description="Methyl-accepting transducer" evidence="11">
    <location>
        <begin position="396"/>
        <end position="632"/>
    </location>
</feature>
<dbReference type="InterPro" id="IPR004090">
    <property type="entry name" value="Chemotax_Me-accpt_rcpt"/>
</dbReference>
<dbReference type="GO" id="GO:0005886">
    <property type="term" value="C:plasma membrane"/>
    <property type="evidence" value="ECO:0007669"/>
    <property type="project" value="UniProtKB-SubCell"/>
</dbReference>
<sequence length="665" mass="71377">MWLPTRISQRLTMGSIVLLLLTGLAVFGVMSLRGQPRVVAASQELIEQTGSSIVRQLALKLASIEGITLSLAHLAEVLPHEQALYLNSLPNLIDNNGDLTIAGGGIWPEPDKFVAGSTRHSFFWARGSDNLLAYSDDYNAQSGPGYHNDPWYTGARTSSVSQCLWSEAYQDTVTKVAMVTCSVPYRLTGTFAGVATIDLKLDDLAKFLTEHGNVTDGYAFALDQAGNILHFPEANKSDTMLRFTDLVGQLPWLTPVEAALKQTSINNVISVSLDKDGRLNQASEVSLFVMPDTGWVIGLVTPKTRVTGLARELTFDILLFLLPLLAILLYLAWLSGKKLLAQLEETTDQIASLGSGNLGANVELQIQRDDEIGALRRAVNTYAGTLRAMLDLITQEAKKVQFEATQLSGLSHRLAQRAEQQRLESAQLAAAITQMSSSAMEVANNTNDCAATAQSSLIVVREGQTRVSSSNASIEALAGEIANATKVISQLAQDSQKVGAVLDVIKAISEQTNLLALNAAIEAARAGEQGRGFAVVADEVRTLAGRTQDSANEISTMINALQSASRLAVQAMQTGESRTVHAVAEAEGAASSLSSTVQSFDDISQRAQQIALAAQQQSQVTQEINELAVRINSISEDNSLDATALDALSLEMQKLSDRLININRA</sequence>
<evidence type="ECO:0000313" key="14">
    <source>
        <dbReference type="Proteomes" id="UP001155604"/>
    </source>
</evidence>
<dbReference type="Gene3D" id="1.10.287.950">
    <property type="entry name" value="Methyl-accepting chemotaxis protein"/>
    <property type="match status" value="1"/>
</dbReference>
<feature type="domain" description="HAMP" evidence="12">
    <location>
        <begin position="337"/>
        <end position="391"/>
    </location>
</feature>
<keyword evidence="5 10" id="KW-1133">Transmembrane helix</keyword>
<keyword evidence="2" id="KW-1003">Cell membrane</keyword>
<evidence type="ECO:0000259" key="11">
    <source>
        <dbReference type="PROSITE" id="PS50111"/>
    </source>
</evidence>
<dbReference type="Pfam" id="PF00015">
    <property type="entry name" value="MCPsignal"/>
    <property type="match status" value="1"/>
</dbReference>
<evidence type="ECO:0000256" key="10">
    <source>
        <dbReference type="SAM" id="Phobius"/>
    </source>
</evidence>
<dbReference type="SUPFAM" id="SSF58104">
    <property type="entry name" value="Methyl-accepting chemotaxis protein (MCP) signaling domain"/>
    <property type="match status" value="1"/>
</dbReference>
<dbReference type="FunFam" id="1.10.287.950:FF:000001">
    <property type="entry name" value="Methyl-accepting chemotaxis sensory transducer"/>
    <property type="match status" value="1"/>
</dbReference>
<dbReference type="AlphaFoldDB" id="A0A9X2WXI6"/>
<evidence type="ECO:0000256" key="2">
    <source>
        <dbReference type="ARBA" id="ARBA00022475"/>
    </source>
</evidence>
<keyword evidence="6 10" id="KW-0472">Membrane</keyword>
<dbReference type="PANTHER" id="PTHR32089:SF112">
    <property type="entry name" value="LYSOZYME-LIKE PROTEIN-RELATED"/>
    <property type="match status" value="1"/>
</dbReference>
<evidence type="ECO:0000256" key="7">
    <source>
        <dbReference type="ARBA" id="ARBA00023224"/>
    </source>
</evidence>
<dbReference type="SMART" id="SM00304">
    <property type="entry name" value="HAMP"/>
    <property type="match status" value="2"/>
</dbReference>
<dbReference type="Gene3D" id="3.30.450.20">
    <property type="entry name" value="PAS domain"/>
    <property type="match status" value="1"/>
</dbReference>
<dbReference type="CDD" id="cd11386">
    <property type="entry name" value="MCP_signal"/>
    <property type="match status" value="1"/>
</dbReference>
<evidence type="ECO:0000313" key="13">
    <source>
        <dbReference type="EMBL" id="MCT7947256.1"/>
    </source>
</evidence>
<evidence type="ECO:0000256" key="9">
    <source>
        <dbReference type="PROSITE-ProRule" id="PRU00284"/>
    </source>
</evidence>
<dbReference type="InterPro" id="IPR004089">
    <property type="entry name" value="MCPsignal_dom"/>
</dbReference>
<keyword evidence="7 9" id="KW-0807">Transducer</keyword>
<keyword evidence="4 10" id="KW-0812">Transmembrane</keyword>
<reference evidence="13" key="1">
    <citation type="journal article" date="2023" name="Int. J. Syst. Evol. Microbiol.">
        <title>&lt;i&gt;Shewanella septentrionalis&lt;/i&gt; sp. nov. and &lt;i&gt;Shewanella holmiensis&lt;/i&gt; sp. nov., isolated from Baltic Sea water and sediments.</title>
        <authorList>
            <person name="Martin-Rodriguez A.J."/>
            <person name="Thorell K."/>
            <person name="Joffre E."/>
            <person name="Jensie-Markopoulos S."/>
            <person name="Moore E.R.B."/>
            <person name="Sjoling A."/>
        </authorList>
    </citation>
    <scope>NUCLEOTIDE SEQUENCE</scope>
    <source>
        <strain evidence="13">SP1W3</strain>
    </source>
</reference>
<keyword evidence="14" id="KW-1185">Reference proteome</keyword>
<keyword evidence="3" id="KW-0145">Chemotaxis</keyword>
<name>A0A9X2WXI6_9GAMM</name>
<protein>
    <submittedName>
        <fullName evidence="13">Methyl-accepting chemotaxis protein</fullName>
    </submittedName>
</protein>
<dbReference type="PROSITE" id="PS50111">
    <property type="entry name" value="CHEMOTAXIS_TRANSDUC_2"/>
    <property type="match status" value="1"/>
</dbReference>
<comment type="similarity">
    <text evidence="8">Belongs to the methyl-accepting chemotaxis (MCP) protein family.</text>
</comment>
<comment type="caution">
    <text evidence="13">The sequence shown here is derived from an EMBL/GenBank/DDBJ whole genome shotgun (WGS) entry which is preliminary data.</text>
</comment>
<dbReference type="CDD" id="cd12913">
    <property type="entry name" value="PDC1_MCP_like"/>
    <property type="match status" value="1"/>
</dbReference>
<evidence type="ECO:0000256" key="6">
    <source>
        <dbReference type="ARBA" id="ARBA00023136"/>
    </source>
</evidence>
<dbReference type="PRINTS" id="PR00260">
    <property type="entry name" value="CHEMTRNSDUCR"/>
</dbReference>
<dbReference type="GO" id="GO:0004888">
    <property type="term" value="F:transmembrane signaling receptor activity"/>
    <property type="evidence" value="ECO:0007669"/>
    <property type="project" value="InterPro"/>
</dbReference>
<gene>
    <name evidence="13" type="ORF">NE536_18055</name>
</gene>
<dbReference type="Proteomes" id="UP001155604">
    <property type="component" value="Unassembled WGS sequence"/>
</dbReference>
<dbReference type="InterPro" id="IPR033479">
    <property type="entry name" value="dCache_1"/>
</dbReference>
<dbReference type="InterPro" id="IPR003660">
    <property type="entry name" value="HAMP_dom"/>
</dbReference>
<dbReference type="Pfam" id="PF02743">
    <property type="entry name" value="dCache_1"/>
    <property type="match status" value="1"/>
</dbReference>
<dbReference type="EMBL" id="JAMTCC010000036">
    <property type="protein sequence ID" value="MCT7947256.1"/>
    <property type="molecule type" value="Genomic_DNA"/>
</dbReference>
<evidence type="ECO:0000256" key="4">
    <source>
        <dbReference type="ARBA" id="ARBA00022692"/>
    </source>
</evidence>
<proteinExistence type="inferred from homology"/>
<dbReference type="PROSITE" id="PS50885">
    <property type="entry name" value="HAMP"/>
    <property type="match status" value="1"/>
</dbReference>
<evidence type="ECO:0000259" key="12">
    <source>
        <dbReference type="PROSITE" id="PS50885"/>
    </source>
</evidence>
<dbReference type="GO" id="GO:0006935">
    <property type="term" value="P:chemotaxis"/>
    <property type="evidence" value="ECO:0007669"/>
    <property type="project" value="UniProtKB-KW"/>
</dbReference>
<organism evidence="13 14">
    <name type="scientific">Shewanella septentrionalis</name>
    <dbReference type="NCBI Taxonomy" id="2952223"/>
    <lineage>
        <taxon>Bacteria</taxon>
        <taxon>Pseudomonadati</taxon>
        <taxon>Pseudomonadota</taxon>
        <taxon>Gammaproteobacteria</taxon>
        <taxon>Alteromonadales</taxon>
        <taxon>Shewanellaceae</taxon>
        <taxon>Shewanella</taxon>
    </lineage>
</organism>
<evidence type="ECO:0000256" key="3">
    <source>
        <dbReference type="ARBA" id="ARBA00022500"/>
    </source>
</evidence>
<comment type="subcellular location">
    <subcellularLocation>
        <location evidence="1">Cell membrane</location>
        <topology evidence="1">Multi-pass membrane protein</topology>
    </subcellularLocation>
</comment>
<accession>A0A9X2WXI6</accession>
<dbReference type="RefSeq" id="WP_261273542.1">
    <property type="nucleotide sequence ID" value="NZ_JAMTCC010000036.1"/>
</dbReference>
<dbReference type="PANTHER" id="PTHR32089">
    <property type="entry name" value="METHYL-ACCEPTING CHEMOTAXIS PROTEIN MCPB"/>
    <property type="match status" value="1"/>
</dbReference>
<feature type="transmembrane region" description="Helical" evidence="10">
    <location>
        <begin position="313"/>
        <end position="333"/>
    </location>
</feature>
<evidence type="ECO:0000256" key="5">
    <source>
        <dbReference type="ARBA" id="ARBA00022989"/>
    </source>
</evidence>
<evidence type="ECO:0000256" key="1">
    <source>
        <dbReference type="ARBA" id="ARBA00004651"/>
    </source>
</evidence>
<dbReference type="SMART" id="SM00283">
    <property type="entry name" value="MA"/>
    <property type="match status" value="1"/>
</dbReference>